<dbReference type="InterPro" id="IPR036875">
    <property type="entry name" value="Znf_CCHC_sf"/>
</dbReference>
<evidence type="ECO:0000313" key="4">
    <source>
        <dbReference type="EMBL" id="CAI8037395.1"/>
    </source>
</evidence>
<evidence type="ECO:0000256" key="1">
    <source>
        <dbReference type="PROSITE-ProRule" id="PRU00047"/>
    </source>
</evidence>
<feature type="domain" description="CCHC-type" evidence="3">
    <location>
        <begin position="14"/>
        <end position="31"/>
    </location>
</feature>
<evidence type="ECO:0000313" key="5">
    <source>
        <dbReference type="Proteomes" id="UP001174909"/>
    </source>
</evidence>
<proteinExistence type="predicted"/>
<evidence type="ECO:0000256" key="2">
    <source>
        <dbReference type="SAM" id="MobiDB-lite"/>
    </source>
</evidence>
<organism evidence="4 5">
    <name type="scientific">Geodia barretti</name>
    <name type="common">Barrett's horny sponge</name>
    <dbReference type="NCBI Taxonomy" id="519541"/>
    <lineage>
        <taxon>Eukaryota</taxon>
        <taxon>Metazoa</taxon>
        <taxon>Porifera</taxon>
        <taxon>Demospongiae</taxon>
        <taxon>Heteroscleromorpha</taxon>
        <taxon>Tetractinellida</taxon>
        <taxon>Astrophorina</taxon>
        <taxon>Geodiidae</taxon>
        <taxon>Geodia</taxon>
    </lineage>
</organism>
<dbReference type="PROSITE" id="PS50158">
    <property type="entry name" value="ZF_CCHC"/>
    <property type="match status" value="2"/>
</dbReference>
<feature type="domain" description="CCHC-type" evidence="3">
    <location>
        <begin position="52"/>
        <end position="69"/>
    </location>
</feature>
<dbReference type="GO" id="GO:0008270">
    <property type="term" value="F:zinc ion binding"/>
    <property type="evidence" value="ECO:0007669"/>
    <property type="project" value="UniProtKB-KW"/>
</dbReference>
<keyword evidence="5" id="KW-1185">Reference proteome</keyword>
<evidence type="ECO:0000259" key="3">
    <source>
        <dbReference type="PROSITE" id="PS50158"/>
    </source>
</evidence>
<name>A0AA35SWG2_GEOBA</name>
<gene>
    <name evidence="4" type="ORF">GBAR_LOCUS20912</name>
</gene>
<dbReference type="Pfam" id="PF00098">
    <property type="entry name" value="zf-CCHC"/>
    <property type="match status" value="2"/>
</dbReference>
<dbReference type="EMBL" id="CASHTH010002932">
    <property type="protein sequence ID" value="CAI8037395.1"/>
    <property type="molecule type" value="Genomic_DNA"/>
</dbReference>
<dbReference type="InterPro" id="IPR001878">
    <property type="entry name" value="Znf_CCHC"/>
</dbReference>
<comment type="caution">
    <text evidence="4">The sequence shown here is derived from an EMBL/GenBank/DDBJ whole genome shotgun (WGS) entry which is preliminary data.</text>
</comment>
<dbReference type="GO" id="GO:0003676">
    <property type="term" value="F:nucleic acid binding"/>
    <property type="evidence" value="ECO:0007669"/>
    <property type="project" value="InterPro"/>
</dbReference>
<keyword evidence="1" id="KW-0863">Zinc-finger</keyword>
<protein>
    <recommendedName>
        <fullName evidence="3">CCHC-type domain-containing protein</fullName>
    </recommendedName>
</protein>
<dbReference type="Gene3D" id="4.10.60.10">
    <property type="entry name" value="Zinc finger, CCHC-type"/>
    <property type="match status" value="2"/>
</dbReference>
<feature type="region of interest" description="Disordered" evidence="2">
    <location>
        <begin position="30"/>
        <end position="52"/>
    </location>
</feature>
<dbReference type="SUPFAM" id="SSF57756">
    <property type="entry name" value="Retrovirus zinc finger-like domains"/>
    <property type="match status" value="1"/>
</dbReference>
<dbReference type="AlphaFoldDB" id="A0AA35SWG2"/>
<accession>A0AA35SWG2</accession>
<dbReference type="Proteomes" id="UP001174909">
    <property type="component" value="Unassembled WGS sequence"/>
</dbReference>
<dbReference type="SMART" id="SM00343">
    <property type="entry name" value="ZnF_C2HC"/>
    <property type="match status" value="2"/>
</dbReference>
<keyword evidence="1" id="KW-0479">Metal-binding</keyword>
<sequence>MDTTKKDGPRKDTRRCHICQQEGHIAANCKEKDKQPNDTSSKKERGRDQTERRCYNCHQRGHLARDCPSALYCG</sequence>
<reference evidence="4" key="1">
    <citation type="submission" date="2023-03" db="EMBL/GenBank/DDBJ databases">
        <authorList>
            <person name="Steffen K."/>
            <person name="Cardenas P."/>
        </authorList>
    </citation>
    <scope>NUCLEOTIDE SEQUENCE</scope>
</reference>
<feature type="non-terminal residue" evidence="4">
    <location>
        <position position="1"/>
    </location>
</feature>
<keyword evidence="1" id="KW-0862">Zinc</keyword>